<organism evidence="2 3">
    <name type="scientific">Mycena metata</name>
    <dbReference type="NCBI Taxonomy" id="1033252"/>
    <lineage>
        <taxon>Eukaryota</taxon>
        <taxon>Fungi</taxon>
        <taxon>Dikarya</taxon>
        <taxon>Basidiomycota</taxon>
        <taxon>Agaricomycotina</taxon>
        <taxon>Agaricomycetes</taxon>
        <taxon>Agaricomycetidae</taxon>
        <taxon>Agaricales</taxon>
        <taxon>Marasmiineae</taxon>
        <taxon>Mycenaceae</taxon>
        <taxon>Mycena</taxon>
    </lineage>
</organism>
<evidence type="ECO:0000256" key="1">
    <source>
        <dbReference type="SAM" id="MobiDB-lite"/>
    </source>
</evidence>
<reference evidence="2" key="1">
    <citation type="submission" date="2023-03" db="EMBL/GenBank/DDBJ databases">
        <title>Massive genome expansion in bonnet fungi (Mycena s.s.) driven by repeated elements and novel gene families across ecological guilds.</title>
        <authorList>
            <consortium name="Lawrence Berkeley National Laboratory"/>
            <person name="Harder C.B."/>
            <person name="Miyauchi S."/>
            <person name="Viragh M."/>
            <person name="Kuo A."/>
            <person name="Thoen E."/>
            <person name="Andreopoulos B."/>
            <person name="Lu D."/>
            <person name="Skrede I."/>
            <person name="Drula E."/>
            <person name="Henrissat B."/>
            <person name="Morin E."/>
            <person name="Kohler A."/>
            <person name="Barry K."/>
            <person name="LaButti K."/>
            <person name="Morin E."/>
            <person name="Salamov A."/>
            <person name="Lipzen A."/>
            <person name="Mereny Z."/>
            <person name="Hegedus B."/>
            <person name="Baldrian P."/>
            <person name="Stursova M."/>
            <person name="Weitz H."/>
            <person name="Taylor A."/>
            <person name="Grigoriev I.V."/>
            <person name="Nagy L.G."/>
            <person name="Martin F."/>
            <person name="Kauserud H."/>
        </authorList>
    </citation>
    <scope>NUCLEOTIDE SEQUENCE</scope>
    <source>
        <strain evidence="2">CBHHK182m</strain>
    </source>
</reference>
<comment type="caution">
    <text evidence="2">The sequence shown here is derived from an EMBL/GenBank/DDBJ whole genome shotgun (WGS) entry which is preliminary data.</text>
</comment>
<protein>
    <submittedName>
        <fullName evidence="2">Uncharacterized protein</fullName>
    </submittedName>
</protein>
<proteinExistence type="predicted"/>
<feature type="region of interest" description="Disordered" evidence="1">
    <location>
        <begin position="1"/>
        <end position="21"/>
    </location>
</feature>
<keyword evidence="3" id="KW-1185">Reference proteome</keyword>
<dbReference type="EMBL" id="JARKIB010000012">
    <property type="protein sequence ID" value="KAJ7773953.1"/>
    <property type="molecule type" value="Genomic_DNA"/>
</dbReference>
<accession>A0AAD7JXS6</accession>
<name>A0AAD7JXS6_9AGAR</name>
<dbReference type="AlphaFoldDB" id="A0AAD7JXS6"/>
<evidence type="ECO:0000313" key="3">
    <source>
        <dbReference type="Proteomes" id="UP001215598"/>
    </source>
</evidence>
<dbReference type="Proteomes" id="UP001215598">
    <property type="component" value="Unassembled WGS sequence"/>
</dbReference>
<evidence type="ECO:0000313" key="2">
    <source>
        <dbReference type="EMBL" id="KAJ7773953.1"/>
    </source>
</evidence>
<gene>
    <name evidence="2" type="ORF">B0H16DRAFT_115164</name>
</gene>
<sequence length="335" mass="37563">MQTRKRPRVESSGGAPADPVRSDIWFEDGNIIVQVLKSAVDDMEESKGVDGCPLLFLSDSAIELSYVLRALFYRAYPDNAPLAFDVIVAFLRLGRKYEMKALYDGALIRITKAFPSSVKEYPQMISEFITEGRRHKIAAGTIIIARELQLLHLLPAAFWSISLHFKLLGGDEANSLSEADKKTIISAVNPLRLAYADYLFGWLDEAIVPSPDCSKPNTCGATKARYSLSIWRPPGLSLRFGWNPDAATGLCKQCIALGKKHHTEGGGKTLERAPFLLQLAFLGRVVSTPPELIQYSALFPSWLNFLYTRLKSTRYTSTYRFSFTLWYYSDLEVTQ</sequence>